<gene>
    <name evidence="3" type="ORF">VOLCADRAFT_106354</name>
</gene>
<dbReference type="RefSeq" id="XP_002954421.1">
    <property type="nucleotide sequence ID" value="XM_002954375.1"/>
</dbReference>
<dbReference type="GO" id="GO:0005886">
    <property type="term" value="C:plasma membrane"/>
    <property type="evidence" value="ECO:0007669"/>
    <property type="project" value="TreeGrafter"/>
</dbReference>
<dbReference type="eggNOG" id="KOG1235">
    <property type="taxonomic scope" value="Eukaryota"/>
</dbReference>
<dbReference type="InterPro" id="IPR051130">
    <property type="entry name" value="Mito_struct-func_regulator"/>
</dbReference>
<organism evidence="4">
    <name type="scientific">Volvox carteri f. nagariensis</name>
    <dbReference type="NCBI Taxonomy" id="3068"/>
    <lineage>
        <taxon>Eukaryota</taxon>
        <taxon>Viridiplantae</taxon>
        <taxon>Chlorophyta</taxon>
        <taxon>core chlorophytes</taxon>
        <taxon>Chlorophyceae</taxon>
        <taxon>CS clade</taxon>
        <taxon>Chlamydomonadales</taxon>
        <taxon>Volvocaceae</taxon>
        <taxon>Volvox</taxon>
    </lineage>
</organism>
<dbReference type="KEGG" id="vcn:VOLCADRAFT_106354"/>
<reference evidence="3 4" key="1">
    <citation type="journal article" date="2010" name="Science">
        <title>Genomic analysis of organismal complexity in the multicellular green alga Volvox carteri.</title>
        <authorList>
            <person name="Prochnik S.E."/>
            <person name="Umen J."/>
            <person name="Nedelcu A.M."/>
            <person name="Hallmann A."/>
            <person name="Miller S.M."/>
            <person name="Nishii I."/>
            <person name="Ferris P."/>
            <person name="Kuo A."/>
            <person name="Mitros T."/>
            <person name="Fritz-Laylin L.K."/>
            <person name="Hellsten U."/>
            <person name="Chapman J."/>
            <person name="Simakov O."/>
            <person name="Rensing S.A."/>
            <person name="Terry A."/>
            <person name="Pangilinan J."/>
            <person name="Kapitonov V."/>
            <person name="Jurka J."/>
            <person name="Salamov A."/>
            <person name="Shapiro H."/>
            <person name="Schmutz J."/>
            <person name="Grimwood J."/>
            <person name="Lindquist E."/>
            <person name="Lucas S."/>
            <person name="Grigoriev I.V."/>
            <person name="Schmitt R."/>
            <person name="Kirk D."/>
            <person name="Rokhsar D.S."/>
        </authorList>
    </citation>
    <scope>NUCLEOTIDE SEQUENCE [LARGE SCALE GENOMIC DNA]</scope>
    <source>
        <strain evidence="4">f. Nagariensis / Eve</strain>
    </source>
</reference>
<keyword evidence="4" id="KW-1185">Reference proteome</keyword>
<dbReference type="SUPFAM" id="SSF56112">
    <property type="entry name" value="Protein kinase-like (PK-like)"/>
    <property type="match status" value="1"/>
</dbReference>
<dbReference type="GO" id="GO:0010287">
    <property type="term" value="C:plastoglobule"/>
    <property type="evidence" value="ECO:0007669"/>
    <property type="project" value="TreeGrafter"/>
</dbReference>
<accession>D8U6U3</accession>
<dbReference type="OrthoDB" id="427480at2759"/>
<evidence type="ECO:0000313" key="4">
    <source>
        <dbReference type="Proteomes" id="UP000001058"/>
    </source>
</evidence>
<dbReference type="InterPro" id="IPR004147">
    <property type="entry name" value="ABC1_dom"/>
</dbReference>
<dbReference type="PANTHER" id="PTHR43173:SF22">
    <property type="entry name" value="OS07G0227800 PROTEIN"/>
    <property type="match status" value="1"/>
</dbReference>
<evidence type="ECO:0000313" key="3">
    <source>
        <dbReference type="EMBL" id="EFJ44571.1"/>
    </source>
</evidence>
<dbReference type="FunCoup" id="D8U6U3">
    <property type="interactions" value="413"/>
</dbReference>
<dbReference type="AlphaFoldDB" id="D8U6U3"/>
<name>D8U6U3_VOLCA</name>
<sequence>MLHRSIVRSNRANAVVNGHSVGRGVRLEIACRAAGSAAGNTGPSSRSGYSSSTRNGRSSNSGDQAASSMSSATSSGDQSQRVEQLRELVQETIRLSVSTGPRGLFRAVQAAQSIAALAAEYLAKGNVDPLPVFLRKLFEKLGATYIKLGQFIASSPSLFPDEYVLEFQKCLDKTDPVPYSVVERIIEQELRQPWSNVFSSIDPTPLASASVAQVHAAVLRDSNKQVVIKVLKPGVEDVLTADMSFVYLMSRYLEFVQPELGRLSLTGVLEDMRSSMLAEVDFTQRLVGAPLTDLAAVRAVTNGSRDPEQVLINALNTWFASVMAADTFHADVHAGNLLVLADGRVGFIDFGIVGRISPVTWRAVETLISSMALADYETMARALATIGACDTDVDFPAFARDLEAFFAELEQINSSLVVTRGPPPGLTGREGRAGGVSASLEVDQAQLNRLFVQLVRIGETHGVKFPREFGLFLKQLLYFDRYTRILAPSLQVFNDERINTRSLAVQYGGVM</sequence>
<feature type="domain" description="ABC1 atypical kinase-like" evidence="2">
    <location>
        <begin position="171"/>
        <end position="284"/>
    </location>
</feature>
<evidence type="ECO:0000256" key="1">
    <source>
        <dbReference type="SAM" id="MobiDB-lite"/>
    </source>
</evidence>
<dbReference type="InterPro" id="IPR011009">
    <property type="entry name" value="Kinase-like_dom_sf"/>
</dbReference>
<protein>
    <recommendedName>
        <fullName evidence="2">ABC1 atypical kinase-like domain-containing protein</fullName>
    </recommendedName>
</protein>
<dbReference type="GeneID" id="9624420"/>
<evidence type="ECO:0000259" key="2">
    <source>
        <dbReference type="Pfam" id="PF03109"/>
    </source>
</evidence>
<feature type="region of interest" description="Disordered" evidence="1">
    <location>
        <begin position="36"/>
        <end position="83"/>
    </location>
</feature>
<dbReference type="PANTHER" id="PTHR43173">
    <property type="entry name" value="ABC1 FAMILY PROTEIN"/>
    <property type="match status" value="1"/>
</dbReference>
<dbReference type="InParanoid" id="D8U6U3"/>
<dbReference type="Pfam" id="PF03109">
    <property type="entry name" value="ABC1"/>
    <property type="match status" value="1"/>
</dbReference>
<proteinExistence type="predicted"/>
<dbReference type="Proteomes" id="UP000001058">
    <property type="component" value="Unassembled WGS sequence"/>
</dbReference>
<feature type="compositionally biased region" description="Low complexity" evidence="1">
    <location>
        <begin position="40"/>
        <end position="79"/>
    </location>
</feature>
<dbReference type="CDD" id="cd05121">
    <property type="entry name" value="ABC1_ADCK3-like"/>
    <property type="match status" value="1"/>
</dbReference>
<dbReference type="EMBL" id="GL378363">
    <property type="protein sequence ID" value="EFJ44571.1"/>
    <property type="molecule type" value="Genomic_DNA"/>
</dbReference>